<evidence type="ECO:0000313" key="2">
    <source>
        <dbReference type="EMBL" id="GAA3920538.1"/>
    </source>
</evidence>
<organism evidence="2 3">
    <name type="scientific">Luteimonas lutimaris</name>
    <dbReference type="NCBI Taxonomy" id="698645"/>
    <lineage>
        <taxon>Bacteria</taxon>
        <taxon>Pseudomonadati</taxon>
        <taxon>Pseudomonadota</taxon>
        <taxon>Gammaproteobacteria</taxon>
        <taxon>Lysobacterales</taxon>
        <taxon>Lysobacteraceae</taxon>
        <taxon>Luteimonas</taxon>
    </lineage>
</organism>
<sequence>MKPKVPTRLPPVADWRAELRRARRGMLVFWAFALPFLVLCLWSEEATFPDPWPLYAMALMLICLSLWTGRLRSGRDYRAAGLIGGDRSVIASYPAIVQKGLLQAVEAGASEDDLMPPGYRVLWRLGIPVAPPAFAGFLTRFLVLYGTVFVLLPLWMVIDAWTWDVENKVAMITWGLALLAIIVAVLSAIEAQRKQLVGLPSWREFRRMHG</sequence>
<reference evidence="3" key="1">
    <citation type="journal article" date="2019" name="Int. J. Syst. Evol. Microbiol.">
        <title>The Global Catalogue of Microorganisms (GCM) 10K type strain sequencing project: providing services to taxonomists for standard genome sequencing and annotation.</title>
        <authorList>
            <consortium name="The Broad Institute Genomics Platform"/>
            <consortium name="The Broad Institute Genome Sequencing Center for Infectious Disease"/>
            <person name="Wu L."/>
            <person name="Ma J."/>
        </authorList>
    </citation>
    <scope>NUCLEOTIDE SEQUENCE [LARGE SCALE GENOMIC DNA]</scope>
    <source>
        <strain evidence="3">JCM 16916</strain>
    </source>
</reference>
<feature type="transmembrane region" description="Helical" evidence="1">
    <location>
        <begin position="26"/>
        <end position="46"/>
    </location>
</feature>
<evidence type="ECO:0000313" key="3">
    <source>
        <dbReference type="Proteomes" id="UP001501727"/>
    </source>
</evidence>
<protein>
    <recommendedName>
        <fullName evidence="4">Sensor domain-containing protein</fullName>
    </recommendedName>
</protein>
<keyword evidence="1" id="KW-1133">Transmembrane helix</keyword>
<keyword evidence="3" id="KW-1185">Reference proteome</keyword>
<proteinExistence type="predicted"/>
<evidence type="ECO:0008006" key="4">
    <source>
        <dbReference type="Google" id="ProtNLM"/>
    </source>
</evidence>
<gene>
    <name evidence="2" type="ORF">GCM10022229_12810</name>
</gene>
<keyword evidence="1" id="KW-0812">Transmembrane</keyword>
<feature type="transmembrane region" description="Helical" evidence="1">
    <location>
        <begin position="52"/>
        <end position="69"/>
    </location>
</feature>
<feature type="transmembrane region" description="Helical" evidence="1">
    <location>
        <begin position="142"/>
        <end position="163"/>
    </location>
</feature>
<dbReference type="EMBL" id="BAAAZU010000004">
    <property type="protein sequence ID" value="GAA3920538.1"/>
    <property type="molecule type" value="Genomic_DNA"/>
</dbReference>
<feature type="transmembrane region" description="Helical" evidence="1">
    <location>
        <begin position="169"/>
        <end position="189"/>
    </location>
</feature>
<dbReference type="Proteomes" id="UP001501727">
    <property type="component" value="Unassembled WGS sequence"/>
</dbReference>
<keyword evidence="1" id="KW-0472">Membrane</keyword>
<dbReference type="Pfam" id="PF19942">
    <property type="entry name" value="DUF6404"/>
    <property type="match status" value="1"/>
</dbReference>
<dbReference type="InterPro" id="IPR045644">
    <property type="entry name" value="DUF6404"/>
</dbReference>
<evidence type="ECO:0000256" key="1">
    <source>
        <dbReference type="SAM" id="Phobius"/>
    </source>
</evidence>
<name>A0ABP7MCZ4_9GAMM</name>
<comment type="caution">
    <text evidence="2">The sequence shown here is derived from an EMBL/GenBank/DDBJ whole genome shotgun (WGS) entry which is preliminary data.</text>
</comment>
<accession>A0ABP7MCZ4</accession>
<dbReference type="RefSeq" id="WP_344759120.1">
    <property type="nucleotide sequence ID" value="NZ_BAAAZU010000004.1"/>
</dbReference>